<dbReference type="PATRIC" id="fig|1411915.3.peg.1293"/>
<feature type="domain" description="Outer membrane protein beta-barrel" evidence="1">
    <location>
        <begin position="386"/>
        <end position="764"/>
    </location>
</feature>
<evidence type="ECO:0000313" key="2">
    <source>
        <dbReference type="EMBL" id="ETK12035.1"/>
    </source>
</evidence>
<organism evidence="2 3">
    <name type="scientific">Tannerella sp. oral taxon BU063 isolate Cell 8/11</name>
    <dbReference type="NCBI Taxonomy" id="1411915"/>
    <lineage>
        <taxon>Bacteria</taxon>
        <taxon>Pseudomonadati</taxon>
        <taxon>Bacteroidota</taxon>
        <taxon>Bacteroidia</taxon>
        <taxon>Bacteroidales</taxon>
        <taxon>Tannerellaceae</taxon>
        <taxon>Tannerella</taxon>
    </lineage>
</organism>
<dbReference type="EMBL" id="AYYF01001426">
    <property type="protein sequence ID" value="ETK12035.1"/>
    <property type="molecule type" value="Genomic_DNA"/>
</dbReference>
<evidence type="ECO:0000313" key="3">
    <source>
        <dbReference type="Proteomes" id="UP000034980"/>
    </source>
</evidence>
<evidence type="ECO:0000259" key="1">
    <source>
        <dbReference type="Pfam" id="PF14905"/>
    </source>
</evidence>
<protein>
    <recommendedName>
        <fullName evidence="1">Outer membrane protein beta-barrel domain-containing protein</fullName>
    </recommendedName>
</protein>
<dbReference type="Proteomes" id="UP000034980">
    <property type="component" value="Unassembled WGS sequence"/>
</dbReference>
<dbReference type="AlphaFoldDB" id="W2CXZ6"/>
<dbReference type="Pfam" id="PF14905">
    <property type="entry name" value="OMP_b-brl_3"/>
    <property type="match status" value="1"/>
</dbReference>
<reference evidence="2 3" key="1">
    <citation type="submission" date="2013-11" db="EMBL/GenBank/DDBJ databases">
        <title>Single cell genomics of uncultured Tannerella BU063 (oral taxon 286).</title>
        <authorList>
            <person name="Beall C.J."/>
            <person name="Campbell A.G."/>
            <person name="Griffen A.L."/>
            <person name="Podar M."/>
            <person name="Leys E.J."/>
        </authorList>
    </citation>
    <scope>NUCLEOTIDE SEQUENCE [LARGE SCALE GENOMIC DNA]</scope>
    <source>
        <strain evidence="2">Cell 8/11</strain>
    </source>
</reference>
<comment type="caution">
    <text evidence="2">The sequence shown here is derived from an EMBL/GenBank/DDBJ whole genome shotgun (WGS) entry which is preliminary data.</text>
</comment>
<sequence length="786" mass="88379">MPRKRFTLIKRFIMRTIFTLLTLLAALLITHGADAQMRLGGRVTDSDGRPVAQAAIILQTADSSYVTSAITDSIGAFHIDATPNERDTYRLIVQHVAYETHEQTVHRDQADEIAVRLTERAQAMPEIVVRGERPIARLSGGRIIYDLPRLIAGRVAANAYEALLLLPGVRDEGDALTLAGAPSLAILIDGRKTSLSGEALRTVLRAIPARDIRSAEVMYSAPPQYHVRGAAILLVTRDATGKDGGWQGQINADYAQRHYANYTLGAALVRTAPRWMLRLNASSEASHTRSGLDIDADHFYHNRHQAVTQQDRSTHRAQTHLIRMETDLQLSKQSRLGLVYTTRLVTGRRSERIAAGSLGPSRSYTSNERPTQLHNALLDLSTGFGLHLGAEYTRYEERLQQHFAYENTLSHTSIDLTTRNAQKIDRLRVFVDQSHPLSKALKVNYGAEYLYATDHSAQRYTSDNAAGPYLPDIDNRLTERTARLYLGTEFALTSHFSLSASLTGEDYRFANTHDRTLFPEFSVTWALSPGQILQASLTSDKVYPAYWESHGGKTFLNAYAEVHGNPLLRPYRSYASRLSYIISGKFIFTLYTTRMPGYSVQLPYQSPNSPALIYQSTNFDYKRTMGISFSAPIRPFPNVNTRLTLNTFTDRVRHSHFHDLTFDRRRMILYARLDNTIHLGRSLTLELNASAITPSMQGIADINGLWRIDTGLKWTIARGAADLQLKADDVFATWSPRLHTDYAKQQLRMYVVPDTRAVTLTFIYRLRGYKPSKAPHLDTSRFGTSE</sequence>
<accession>W2CXZ6</accession>
<dbReference type="SUPFAM" id="SSF49464">
    <property type="entry name" value="Carboxypeptidase regulatory domain-like"/>
    <property type="match status" value="1"/>
</dbReference>
<dbReference type="InterPro" id="IPR008969">
    <property type="entry name" value="CarboxyPept-like_regulatory"/>
</dbReference>
<gene>
    <name evidence="2" type="ORF">T235_12185</name>
</gene>
<dbReference type="InterPro" id="IPR041700">
    <property type="entry name" value="OMP_b-brl_3"/>
</dbReference>
<dbReference type="SUPFAM" id="SSF56935">
    <property type="entry name" value="Porins"/>
    <property type="match status" value="1"/>
</dbReference>
<proteinExistence type="predicted"/>
<dbReference type="Pfam" id="PF13620">
    <property type="entry name" value="CarboxypepD_reg"/>
    <property type="match status" value="1"/>
</dbReference>
<dbReference type="Gene3D" id="2.60.40.1120">
    <property type="entry name" value="Carboxypeptidase-like, regulatory domain"/>
    <property type="match status" value="1"/>
</dbReference>
<name>W2CXZ6_9BACT</name>